<dbReference type="PANTHER" id="PTHR12835">
    <property type="entry name" value="BIOTIN PROTEIN LIGASE"/>
    <property type="match status" value="1"/>
</dbReference>
<dbReference type="EMBL" id="SSTI01000002">
    <property type="protein sequence ID" value="THG41759.1"/>
    <property type="molecule type" value="Genomic_DNA"/>
</dbReference>
<evidence type="ECO:0000256" key="1">
    <source>
        <dbReference type="ARBA" id="ARBA00022598"/>
    </source>
</evidence>
<dbReference type="InterPro" id="IPR003142">
    <property type="entry name" value="BPL_C"/>
</dbReference>
<dbReference type="InterPro" id="IPR004143">
    <property type="entry name" value="BPL_LPL_catalytic"/>
</dbReference>
<dbReference type="CDD" id="cd16442">
    <property type="entry name" value="BPL"/>
    <property type="match status" value="1"/>
</dbReference>
<dbReference type="EC" id="6.3.4.15" evidence="3"/>
<evidence type="ECO:0000256" key="3">
    <source>
        <dbReference type="ARBA" id="ARBA00024227"/>
    </source>
</evidence>
<sequence>MRTVAETGSTNADMLALAAAGAPEGSWLRAERQTAGRGRQGKAWSSPIGNVYASTLVRVRADDPPAASLALVCAVALADTIGTLGCPTVTIKWPNDLLLDNAKLAGILLERHGDAIVAGFGVNLSSHPSIEGRQTASLAGRLWVHSAAELFEHLVADFATWLETWHRDGLPPVIARWERQAHAPGTPLIANLSDGTSVAGKYDGLASDGALRLRLADGTTRVIHAADVFLV</sequence>
<protein>
    <recommendedName>
        <fullName evidence="3">biotin--[biotin carboxyl-carrier protein] ligase</fullName>
        <ecNumber evidence="3">6.3.4.15</ecNumber>
    </recommendedName>
</protein>
<keyword evidence="2" id="KW-0092">Biotin</keyword>
<dbReference type="Pfam" id="PF03099">
    <property type="entry name" value="BPL_LplA_LipB"/>
    <property type="match status" value="1"/>
</dbReference>
<dbReference type="GO" id="GO:0004077">
    <property type="term" value="F:biotin--[biotin carboxyl-carrier protein] ligase activity"/>
    <property type="evidence" value="ECO:0007669"/>
    <property type="project" value="UniProtKB-EC"/>
</dbReference>
<name>A0ABY2QL69_9SPHN</name>
<dbReference type="Gene3D" id="2.30.30.100">
    <property type="match status" value="1"/>
</dbReference>
<dbReference type="InterPro" id="IPR045864">
    <property type="entry name" value="aa-tRNA-synth_II/BPL/LPL"/>
</dbReference>
<reference evidence="6 7" key="1">
    <citation type="submission" date="2019-04" db="EMBL/GenBank/DDBJ databases">
        <title>Microbes associate with the intestines of laboratory mice.</title>
        <authorList>
            <person name="Navarre W."/>
            <person name="Wong E."/>
            <person name="Huang K.C."/>
            <person name="Tropini C."/>
            <person name="Ng K."/>
            <person name="Yu B."/>
        </authorList>
    </citation>
    <scope>NUCLEOTIDE SEQUENCE [LARGE SCALE GENOMIC DNA]</scope>
    <source>
        <strain evidence="6 7">NM83_B4-11</strain>
    </source>
</reference>
<dbReference type="PROSITE" id="PS51733">
    <property type="entry name" value="BPL_LPL_CATALYTIC"/>
    <property type="match status" value="1"/>
</dbReference>
<accession>A0ABY2QL69</accession>
<comment type="caution">
    <text evidence="6">The sequence shown here is derived from an EMBL/GenBank/DDBJ whole genome shotgun (WGS) entry which is preliminary data.</text>
</comment>
<comment type="catalytic activity">
    <reaction evidence="4">
        <text>biotin + L-lysyl-[protein] + ATP = N(6)-biotinyl-L-lysyl-[protein] + AMP + diphosphate + H(+)</text>
        <dbReference type="Rhea" id="RHEA:11756"/>
        <dbReference type="Rhea" id="RHEA-COMP:9752"/>
        <dbReference type="Rhea" id="RHEA-COMP:10505"/>
        <dbReference type="ChEBI" id="CHEBI:15378"/>
        <dbReference type="ChEBI" id="CHEBI:29969"/>
        <dbReference type="ChEBI" id="CHEBI:30616"/>
        <dbReference type="ChEBI" id="CHEBI:33019"/>
        <dbReference type="ChEBI" id="CHEBI:57586"/>
        <dbReference type="ChEBI" id="CHEBI:83144"/>
        <dbReference type="ChEBI" id="CHEBI:456215"/>
        <dbReference type="EC" id="6.3.4.15"/>
    </reaction>
</comment>
<evidence type="ECO:0000256" key="4">
    <source>
        <dbReference type="ARBA" id="ARBA00047846"/>
    </source>
</evidence>
<keyword evidence="1 6" id="KW-0436">Ligase</keyword>
<dbReference type="Gene3D" id="3.30.930.10">
    <property type="entry name" value="Bira Bifunctional Protein, Domain 2"/>
    <property type="match status" value="1"/>
</dbReference>
<keyword evidence="7" id="KW-1185">Reference proteome</keyword>
<organism evidence="6 7">
    <name type="scientific">Sphingomonas olei</name>
    <dbReference type="NCBI Taxonomy" id="1886787"/>
    <lineage>
        <taxon>Bacteria</taxon>
        <taxon>Pseudomonadati</taxon>
        <taxon>Pseudomonadota</taxon>
        <taxon>Alphaproteobacteria</taxon>
        <taxon>Sphingomonadales</taxon>
        <taxon>Sphingomonadaceae</taxon>
        <taxon>Sphingomonas</taxon>
    </lineage>
</organism>
<dbReference type="Proteomes" id="UP000308038">
    <property type="component" value="Unassembled WGS sequence"/>
</dbReference>
<dbReference type="SUPFAM" id="SSF55681">
    <property type="entry name" value="Class II aaRS and biotin synthetases"/>
    <property type="match status" value="1"/>
</dbReference>
<proteinExistence type="predicted"/>
<dbReference type="Pfam" id="PF02237">
    <property type="entry name" value="BPL_C"/>
    <property type="match status" value="1"/>
</dbReference>
<evidence type="ECO:0000313" key="7">
    <source>
        <dbReference type="Proteomes" id="UP000308038"/>
    </source>
</evidence>
<evidence type="ECO:0000313" key="6">
    <source>
        <dbReference type="EMBL" id="THG41759.1"/>
    </source>
</evidence>
<evidence type="ECO:0000259" key="5">
    <source>
        <dbReference type="PROSITE" id="PS51733"/>
    </source>
</evidence>
<dbReference type="NCBIfam" id="TIGR00121">
    <property type="entry name" value="birA_ligase"/>
    <property type="match status" value="1"/>
</dbReference>
<dbReference type="PANTHER" id="PTHR12835:SF5">
    <property type="entry name" value="BIOTIN--PROTEIN LIGASE"/>
    <property type="match status" value="1"/>
</dbReference>
<gene>
    <name evidence="6" type="ORF">E5988_03790</name>
</gene>
<dbReference type="InterPro" id="IPR004408">
    <property type="entry name" value="Biotin_CoA_COase_ligase"/>
</dbReference>
<evidence type="ECO:0000256" key="2">
    <source>
        <dbReference type="ARBA" id="ARBA00023267"/>
    </source>
</evidence>
<feature type="domain" description="BPL/LPL catalytic" evidence="5">
    <location>
        <begin position="1"/>
        <end position="166"/>
    </location>
</feature>